<feature type="transmembrane region" description="Helical" evidence="1">
    <location>
        <begin position="91"/>
        <end position="110"/>
    </location>
</feature>
<keyword evidence="1" id="KW-0812">Transmembrane</keyword>
<evidence type="ECO:0000313" key="4">
    <source>
        <dbReference type="Proteomes" id="UP000663882"/>
    </source>
</evidence>
<accession>A0A815IXY5</accession>
<feature type="transmembrane region" description="Helical" evidence="1">
    <location>
        <begin position="154"/>
        <end position="170"/>
    </location>
</feature>
<evidence type="ECO:0000313" key="2">
    <source>
        <dbReference type="EMBL" id="CAF1374910.1"/>
    </source>
</evidence>
<dbReference type="EMBL" id="CAJNOO010004260">
    <property type="protein sequence ID" value="CAF1374910.1"/>
    <property type="molecule type" value="Genomic_DNA"/>
</dbReference>
<feature type="transmembrane region" description="Helical" evidence="1">
    <location>
        <begin position="177"/>
        <end position="201"/>
    </location>
</feature>
<name>A0A815IXY5_9BILA</name>
<dbReference type="EMBL" id="CAJOAX010018970">
    <property type="protein sequence ID" value="CAF4185140.1"/>
    <property type="molecule type" value="Genomic_DNA"/>
</dbReference>
<evidence type="ECO:0000256" key="1">
    <source>
        <dbReference type="SAM" id="Phobius"/>
    </source>
</evidence>
<feature type="transmembrane region" description="Helical" evidence="1">
    <location>
        <begin position="57"/>
        <end position="79"/>
    </location>
</feature>
<comment type="caution">
    <text evidence="2">The sequence shown here is derived from an EMBL/GenBank/DDBJ whole genome shotgun (WGS) entry which is preliminary data.</text>
</comment>
<dbReference type="AlphaFoldDB" id="A0A815IXY5"/>
<sequence length="280" mass="32920">MVILPILAQAAYVFDAFYYLTYHSDNNGYEGLCSTILIVFAYLRYCSPIENRISLFIYYILLCLLGEIGGIVYMITSIIKNDLFSTIDYALWSLLELIFTIMLIYCRVIKKYKINFIVENKHLFHFMSRLEIILAIFLPFFISKKFRTLTQNSIAFYLLFDFFSDSYVRFHSIWIKSALYLFVTTVTITVATECVYFAVQLHIYEQISAISELVSACLCNLLIILQFFPYHFTPINMIKISQECFGYQQHLNMYTKITNENQYTPREKSNKIVTTIDSYC</sequence>
<protein>
    <submittedName>
        <fullName evidence="2">Uncharacterized protein</fullName>
    </submittedName>
</protein>
<feature type="transmembrane region" description="Helical" evidence="1">
    <location>
        <begin position="213"/>
        <end position="232"/>
    </location>
</feature>
<proteinExistence type="predicted"/>
<feature type="transmembrane region" description="Helical" evidence="1">
    <location>
        <begin position="28"/>
        <end position="45"/>
    </location>
</feature>
<evidence type="ECO:0000313" key="3">
    <source>
        <dbReference type="EMBL" id="CAF4185140.1"/>
    </source>
</evidence>
<dbReference type="OrthoDB" id="10012714at2759"/>
<dbReference type="Proteomes" id="UP000663882">
    <property type="component" value="Unassembled WGS sequence"/>
</dbReference>
<keyword evidence="1" id="KW-0472">Membrane</keyword>
<dbReference type="Proteomes" id="UP000663823">
    <property type="component" value="Unassembled WGS sequence"/>
</dbReference>
<gene>
    <name evidence="3" type="ORF">OTI717_LOCUS37879</name>
    <name evidence="2" type="ORF">RFH988_LOCUS33537</name>
</gene>
<reference evidence="2" key="1">
    <citation type="submission" date="2021-02" db="EMBL/GenBank/DDBJ databases">
        <authorList>
            <person name="Nowell W R."/>
        </authorList>
    </citation>
    <scope>NUCLEOTIDE SEQUENCE</scope>
</reference>
<feature type="transmembrane region" description="Helical" evidence="1">
    <location>
        <begin position="122"/>
        <end position="142"/>
    </location>
</feature>
<organism evidence="2 4">
    <name type="scientific">Rotaria sordida</name>
    <dbReference type="NCBI Taxonomy" id="392033"/>
    <lineage>
        <taxon>Eukaryota</taxon>
        <taxon>Metazoa</taxon>
        <taxon>Spiralia</taxon>
        <taxon>Gnathifera</taxon>
        <taxon>Rotifera</taxon>
        <taxon>Eurotatoria</taxon>
        <taxon>Bdelloidea</taxon>
        <taxon>Philodinida</taxon>
        <taxon>Philodinidae</taxon>
        <taxon>Rotaria</taxon>
    </lineage>
</organism>
<keyword evidence="1" id="KW-1133">Transmembrane helix</keyword>